<sequence length="59" mass="6510">MIPERKFLISPAPHLWKGLSVSKIMYLVVIALMFPTGAAVYFFGYRALSVIGVSVRPAV</sequence>
<evidence type="ECO:0000256" key="2">
    <source>
        <dbReference type="ARBA" id="ARBA00022553"/>
    </source>
</evidence>
<gene>
    <name evidence="10" type="ORF">S01H4_47394</name>
</gene>
<proteinExistence type="predicted"/>
<evidence type="ECO:0000256" key="4">
    <source>
        <dbReference type="ARBA" id="ARBA00022643"/>
    </source>
</evidence>
<evidence type="ECO:0000256" key="1">
    <source>
        <dbReference type="ARBA" id="ARBA00022448"/>
    </source>
</evidence>
<dbReference type="Pfam" id="PF03116">
    <property type="entry name" value="NQR2_RnfD_RnfE"/>
    <property type="match status" value="1"/>
</dbReference>
<evidence type="ECO:0000256" key="9">
    <source>
        <dbReference type="SAM" id="Phobius"/>
    </source>
</evidence>
<dbReference type="GO" id="GO:0016020">
    <property type="term" value="C:membrane"/>
    <property type="evidence" value="ECO:0007669"/>
    <property type="project" value="InterPro"/>
</dbReference>
<evidence type="ECO:0000313" key="10">
    <source>
        <dbReference type="EMBL" id="GAG98853.1"/>
    </source>
</evidence>
<accession>X1CRW8</accession>
<dbReference type="InterPro" id="IPR004338">
    <property type="entry name" value="NqrB/RnfD"/>
</dbReference>
<keyword evidence="2" id="KW-0597">Phosphoprotein</keyword>
<evidence type="ECO:0000256" key="7">
    <source>
        <dbReference type="ARBA" id="ARBA00022989"/>
    </source>
</evidence>
<evidence type="ECO:0000256" key="3">
    <source>
        <dbReference type="ARBA" id="ARBA00022630"/>
    </source>
</evidence>
<evidence type="ECO:0000256" key="5">
    <source>
        <dbReference type="ARBA" id="ARBA00022692"/>
    </source>
</evidence>
<protein>
    <submittedName>
        <fullName evidence="10">Uncharacterized protein</fullName>
    </submittedName>
</protein>
<name>X1CRW8_9ZZZZ</name>
<dbReference type="EMBL" id="BART01026601">
    <property type="protein sequence ID" value="GAG98853.1"/>
    <property type="molecule type" value="Genomic_DNA"/>
</dbReference>
<keyword evidence="3" id="KW-0285">Flavoprotein</keyword>
<keyword evidence="6" id="KW-1278">Translocase</keyword>
<feature type="transmembrane region" description="Helical" evidence="9">
    <location>
        <begin position="24"/>
        <end position="44"/>
    </location>
</feature>
<keyword evidence="5 9" id="KW-0812">Transmembrane</keyword>
<dbReference type="GO" id="GO:0055085">
    <property type="term" value="P:transmembrane transport"/>
    <property type="evidence" value="ECO:0007669"/>
    <property type="project" value="InterPro"/>
</dbReference>
<dbReference type="AlphaFoldDB" id="X1CRW8"/>
<keyword evidence="1" id="KW-0813">Transport</keyword>
<organism evidence="10">
    <name type="scientific">marine sediment metagenome</name>
    <dbReference type="NCBI Taxonomy" id="412755"/>
    <lineage>
        <taxon>unclassified sequences</taxon>
        <taxon>metagenomes</taxon>
        <taxon>ecological metagenomes</taxon>
    </lineage>
</organism>
<keyword evidence="7 9" id="KW-1133">Transmembrane helix</keyword>
<reference evidence="10" key="1">
    <citation type="journal article" date="2014" name="Front. Microbiol.">
        <title>High frequency of phylogenetically diverse reductive dehalogenase-homologous genes in deep subseafloor sedimentary metagenomes.</title>
        <authorList>
            <person name="Kawai M."/>
            <person name="Futagami T."/>
            <person name="Toyoda A."/>
            <person name="Takaki Y."/>
            <person name="Nishi S."/>
            <person name="Hori S."/>
            <person name="Arai W."/>
            <person name="Tsubouchi T."/>
            <person name="Morono Y."/>
            <person name="Uchiyama I."/>
            <person name="Ito T."/>
            <person name="Fujiyama A."/>
            <person name="Inagaki F."/>
            <person name="Takami H."/>
        </authorList>
    </citation>
    <scope>NUCLEOTIDE SEQUENCE</scope>
    <source>
        <strain evidence="10">Expedition CK06-06</strain>
    </source>
</reference>
<keyword evidence="4" id="KW-0288">FMN</keyword>
<evidence type="ECO:0000256" key="8">
    <source>
        <dbReference type="ARBA" id="ARBA00023136"/>
    </source>
</evidence>
<feature type="non-terminal residue" evidence="10">
    <location>
        <position position="59"/>
    </location>
</feature>
<comment type="caution">
    <text evidence="10">The sequence shown here is derived from an EMBL/GenBank/DDBJ whole genome shotgun (WGS) entry which is preliminary data.</text>
</comment>
<keyword evidence="8 9" id="KW-0472">Membrane</keyword>
<evidence type="ECO:0000256" key="6">
    <source>
        <dbReference type="ARBA" id="ARBA00022967"/>
    </source>
</evidence>